<dbReference type="EMBL" id="CASHTH010000333">
    <property type="protein sequence ID" value="CAI7997902.1"/>
    <property type="molecule type" value="Genomic_DNA"/>
</dbReference>
<accession>A0AA35QZA5</accession>
<keyword evidence="3" id="KW-1185">Reference proteome</keyword>
<gene>
    <name evidence="2" type="ORF">GBAR_LOCUS2268</name>
</gene>
<feature type="compositionally biased region" description="Low complexity" evidence="1">
    <location>
        <begin position="83"/>
        <end position="92"/>
    </location>
</feature>
<dbReference type="Proteomes" id="UP001174909">
    <property type="component" value="Unassembled WGS sequence"/>
</dbReference>
<evidence type="ECO:0000256" key="1">
    <source>
        <dbReference type="SAM" id="MobiDB-lite"/>
    </source>
</evidence>
<organism evidence="2 3">
    <name type="scientific">Geodia barretti</name>
    <name type="common">Barrett's horny sponge</name>
    <dbReference type="NCBI Taxonomy" id="519541"/>
    <lineage>
        <taxon>Eukaryota</taxon>
        <taxon>Metazoa</taxon>
        <taxon>Porifera</taxon>
        <taxon>Demospongiae</taxon>
        <taxon>Heteroscleromorpha</taxon>
        <taxon>Tetractinellida</taxon>
        <taxon>Astrophorina</taxon>
        <taxon>Geodiidae</taxon>
        <taxon>Geodia</taxon>
    </lineage>
</organism>
<reference evidence="2" key="1">
    <citation type="submission" date="2023-03" db="EMBL/GenBank/DDBJ databases">
        <authorList>
            <person name="Steffen K."/>
            <person name="Cardenas P."/>
        </authorList>
    </citation>
    <scope>NUCLEOTIDE SEQUENCE</scope>
</reference>
<feature type="region of interest" description="Disordered" evidence="1">
    <location>
        <begin position="1"/>
        <end position="166"/>
    </location>
</feature>
<evidence type="ECO:0000313" key="3">
    <source>
        <dbReference type="Proteomes" id="UP001174909"/>
    </source>
</evidence>
<name>A0AA35QZA5_GEOBA</name>
<feature type="compositionally biased region" description="Basic and acidic residues" evidence="1">
    <location>
        <begin position="63"/>
        <end position="75"/>
    </location>
</feature>
<evidence type="ECO:0000313" key="2">
    <source>
        <dbReference type="EMBL" id="CAI7997902.1"/>
    </source>
</evidence>
<proteinExistence type="predicted"/>
<comment type="caution">
    <text evidence="2">The sequence shown here is derived from an EMBL/GenBank/DDBJ whole genome shotgun (WGS) entry which is preliminary data.</text>
</comment>
<feature type="non-terminal residue" evidence="2">
    <location>
        <position position="201"/>
    </location>
</feature>
<feature type="compositionally biased region" description="Polar residues" evidence="1">
    <location>
        <begin position="43"/>
        <end position="56"/>
    </location>
</feature>
<dbReference type="AlphaFoldDB" id="A0AA35QZA5"/>
<protein>
    <submittedName>
        <fullName evidence="2">Uncharacterized protein</fullName>
    </submittedName>
</protein>
<sequence length="201" mass="22079">VVVGGSPSFYGRDYPDGHTPVHRHHGNYHQQQFNGPEWGYHNMGQSHSYNRGQSPSYTPGTRGRGEGGQRGERGQGRYGGHVSDSGGSWRDMGSGGRGGGGRERDAPVRIIVKNPRTTVSPNAAGVQIPHSGSSDSKPKRVSPSPAKPPQQQHPHRTRQQKINRIGGNWRERRWVCSCTECAGETRSCSLAGDYFLFVQRH</sequence>